<dbReference type="RefSeq" id="WP_207900792.1">
    <property type="nucleotide sequence ID" value="NZ_DAMAKO010000004.1"/>
</dbReference>
<sequence length="118" mass="14637">MSYQKMYYPKWDYKYGKCHDDCDCDYDYKDYYKCDEKCPPKYYDKCEDKCDDYDYPAYDMDCCMPKMKCKTEKKCIKTFTCSYKLYKLCMYKVVKVCPRCNHEYDHGRHPMCPKCRQY</sequence>
<accession>A0A4R1PQU5</accession>
<gene>
    <name evidence="1" type="ORF">EV210_11841</name>
</gene>
<evidence type="ECO:0000313" key="1">
    <source>
        <dbReference type="EMBL" id="TCL33268.1"/>
    </source>
</evidence>
<evidence type="ECO:0000313" key="2">
    <source>
        <dbReference type="Proteomes" id="UP000295063"/>
    </source>
</evidence>
<protein>
    <submittedName>
        <fullName evidence="1">Uncharacterized protein</fullName>
    </submittedName>
</protein>
<organism evidence="1 2">
    <name type="scientific">Anaerospora hongkongensis</name>
    <dbReference type="NCBI Taxonomy" id="244830"/>
    <lineage>
        <taxon>Bacteria</taxon>
        <taxon>Bacillati</taxon>
        <taxon>Bacillota</taxon>
        <taxon>Negativicutes</taxon>
        <taxon>Selenomonadales</taxon>
        <taxon>Sporomusaceae</taxon>
        <taxon>Anaerospora</taxon>
    </lineage>
</organism>
<dbReference type="Proteomes" id="UP000295063">
    <property type="component" value="Unassembled WGS sequence"/>
</dbReference>
<keyword evidence="2" id="KW-1185">Reference proteome</keyword>
<comment type="caution">
    <text evidence="1">The sequence shown here is derived from an EMBL/GenBank/DDBJ whole genome shotgun (WGS) entry which is preliminary data.</text>
</comment>
<name>A0A4R1PQU5_9FIRM</name>
<proteinExistence type="predicted"/>
<dbReference type="AlphaFoldDB" id="A0A4R1PQU5"/>
<reference evidence="1 2" key="1">
    <citation type="submission" date="2019-03" db="EMBL/GenBank/DDBJ databases">
        <title>Genomic Encyclopedia of Type Strains, Phase IV (KMG-IV): sequencing the most valuable type-strain genomes for metagenomic binning, comparative biology and taxonomic classification.</title>
        <authorList>
            <person name="Goeker M."/>
        </authorList>
    </citation>
    <scope>NUCLEOTIDE SEQUENCE [LARGE SCALE GENOMIC DNA]</scope>
    <source>
        <strain evidence="1 2">DSM 15969</strain>
    </source>
</reference>
<dbReference type="EMBL" id="SLUI01000018">
    <property type="protein sequence ID" value="TCL33268.1"/>
    <property type="molecule type" value="Genomic_DNA"/>
</dbReference>